<accession>A0ABP9VGJ8</accession>
<dbReference type="RefSeq" id="WP_353544306.1">
    <property type="nucleotide sequence ID" value="NZ_BAABRN010000111.1"/>
</dbReference>
<evidence type="ECO:0000313" key="3">
    <source>
        <dbReference type="Proteomes" id="UP001458946"/>
    </source>
</evidence>
<dbReference type="Proteomes" id="UP001458946">
    <property type="component" value="Unassembled WGS sequence"/>
</dbReference>
<keyword evidence="1" id="KW-0732">Signal</keyword>
<dbReference type="EMBL" id="BAABRN010000111">
    <property type="protein sequence ID" value="GAA5504347.1"/>
    <property type="molecule type" value="Genomic_DNA"/>
</dbReference>
<evidence type="ECO:0008006" key="4">
    <source>
        <dbReference type="Google" id="ProtNLM"/>
    </source>
</evidence>
<feature type="signal peptide" evidence="1">
    <location>
        <begin position="1"/>
        <end position="19"/>
    </location>
</feature>
<keyword evidence="3" id="KW-1185">Reference proteome</keyword>
<comment type="caution">
    <text evidence="2">The sequence shown here is derived from an EMBL/GenBank/DDBJ whole genome shotgun (WGS) entry which is preliminary data.</text>
</comment>
<evidence type="ECO:0000313" key="2">
    <source>
        <dbReference type="EMBL" id="GAA5504347.1"/>
    </source>
</evidence>
<name>A0ABP9VGJ8_9DEIO</name>
<protein>
    <recommendedName>
        <fullName evidence="4">Phospholipase D-like domain-containing protein</fullName>
    </recommendedName>
</protein>
<sequence>MRRYAVSYALAALLGAASAQPVGHVPSSKVLDLLGTAQRRILVYVPYLTDLSFADALRIAKNDPSRPKLQVILITVPFFAAKSDALSNGLALAGVPVVEAQVSSTTAYVLVDDRLFSSKTLGRVANANDVQLMSLSDTNTFLGWFKNAAKAGTIITAYQAFTRIGGNK</sequence>
<gene>
    <name evidence="2" type="ORF">Dxin01_04117</name>
</gene>
<feature type="chain" id="PRO_5047127762" description="Phospholipase D-like domain-containing protein" evidence="1">
    <location>
        <begin position="20"/>
        <end position="168"/>
    </location>
</feature>
<proteinExistence type="predicted"/>
<reference evidence="2 3" key="1">
    <citation type="submission" date="2024-02" db="EMBL/GenBank/DDBJ databases">
        <title>Deinococcus xinjiangensis NBRC 107630.</title>
        <authorList>
            <person name="Ichikawa N."/>
            <person name="Katano-Makiyama Y."/>
            <person name="Hidaka K."/>
        </authorList>
    </citation>
    <scope>NUCLEOTIDE SEQUENCE [LARGE SCALE GENOMIC DNA]</scope>
    <source>
        <strain evidence="2 3">NBRC 107630</strain>
    </source>
</reference>
<evidence type="ECO:0000256" key="1">
    <source>
        <dbReference type="SAM" id="SignalP"/>
    </source>
</evidence>
<organism evidence="2 3">
    <name type="scientific">Deinococcus xinjiangensis</name>
    <dbReference type="NCBI Taxonomy" id="457454"/>
    <lineage>
        <taxon>Bacteria</taxon>
        <taxon>Thermotogati</taxon>
        <taxon>Deinococcota</taxon>
        <taxon>Deinococci</taxon>
        <taxon>Deinococcales</taxon>
        <taxon>Deinococcaceae</taxon>
        <taxon>Deinococcus</taxon>
    </lineage>
</organism>